<keyword evidence="8" id="KW-0449">Lipoprotein</keyword>
<dbReference type="STRING" id="6573.A0A210PC46"/>
<evidence type="ECO:0000256" key="5">
    <source>
        <dbReference type="ARBA" id="ARBA00022741"/>
    </source>
</evidence>
<dbReference type="InterPro" id="IPR005225">
    <property type="entry name" value="Small_GTP-bd"/>
</dbReference>
<name>A0A210PC46_MIZYE</name>
<dbReference type="InterPro" id="IPR011333">
    <property type="entry name" value="SKP1/BTB/POZ_sf"/>
</dbReference>
<evidence type="ECO:0000259" key="10">
    <source>
        <dbReference type="PROSITE" id="PS50097"/>
    </source>
</evidence>
<reference evidence="11 12" key="1">
    <citation type="journal article" date="2017" name="Nat. Ecol. Evol.">
        <title>Scallop genome provides insights into evolution of bilaterian karyotype and development.</title>
        <authorList>
            <person name="Wang S."/>
            <person name="Zhang J."/>
            <person name="Jiao W."/>
            <person name="Li J."/>
            <person name="Xun X."/>
            <person name="Sun Y."/>
            <person name="Guo X."/>
            <person name="Huan P."/>
            <person name="Dong B."/>
            <person name="Zhang L."/>
            <person name="Hu X."/>
            <person name="Sun X."/>
            <person name="Wang J."/>
            <person name="Zhao C."/>
            <person name="Wang Y."/>
            <person name="Wang D."/>
            <person name="Huang X."/>
            <person name="Wang R."/>
            <person name="Lv J."/>
            <person name="Li Y."/>
            <person name="Zhang Z."/>
            <person name="Liu B."/>
            <person name="Lu W."/>
            <person name="Hui Y."/>
            <person name="Liang J."/>
            <person name="Zhou Z."/>
            <person name="Hou R."/>
            <person name="Li X."/>
            <person name="Liu Y."/>
            <person name="Li H."/>
            <person name="Ning X."/>
            <person name="Lin Y."/>
            <person name="Zhao L."/>
            <person name="Xing Q."/>
            <person name="Dou J."/>
            <person name="Li Y."/>
            <person name="Mao J."/>
            <person name="Guo H."/>
            <person name="Dou H."/>
            <person name="Li T."/>
            <person name="Mu C."/>
            <person name="Jiang W."/>
            <person name="Fu Q."/>
            <person name="Fu X."/>
            <person name="Miao Y."/>
            <person name="Liu J."/>
            <person name="Yu Q."/>
            <person name="Li R."/>
            <person name="Liao H."/>
            <person name="Li X."/>
            <person name="Kong Y."/>
            <person name="Jiang Z."/>
            <person name="Chourrout D."/>
            <person name="Li R."/>
            <person name="Bao Z."/>
        </authorList>
    </citation>
    <scope>NUCLEOTIDE SEQUENCE [LARGE SCALE GENOMIC DNA]</scope>
    <source>
        <strain evidence="11 12">PY_sf001</strain>
    </source>
</reference>
<sequence>MLDLKLVAVGDRAAGKTCLFIAYTTNSYPKEYIPTVFDNYSVNVIVGGVLVSVCLCDAYGNTEDYDRLRPLSYPFTDVFLVCFSVGNRESLPNVTRKWIPELRHHCPKTPIILVACQIDLRHKCPDLVTYEEGSKFASDLGLPYIETSALTQQGVKDGFDTAIRAALLSTPKKITKFQPWCSCSNRKEIPTPPAMPPASKAPWIEVETSRFAEDWMAMHENPVHADVTFVMNGQHNLDAHKIVLCSASKYFRQIFGLMTHKMKKIKSLDNIITYELTAGLVPGIVAVCDKDKSSEELLGQGRRHTLVELSADIKPKTFVRILEFLYAGLLRFTNDKDMIEQDELADVMRIADMFEIPRLRDICQNYLSEQEFLNPSIATCVNEETKETMKEIYFNKPEMADVTFKVEGRTIYAHKSVLCTRCRTMAAMFGDRFVEGQATISEVNIPDTSAECFLALLEYLYTDHAPAEDIEATELLVLADRYGVKRLVDLCELYIAKEVDRSVTTNIEKAEIDVIGILHTSQKYNAKQLSRWCLHFISTNYMSFQHRLEFSSLKGDNKPYIEENRWPPTAYLREVETYEKRLKDVECSFKCSII</sequence>
<dbReference type="PANTHER" id="PTHR24413">
    <property type="entry name" value="SPECKLE-TYPE POZ PROTEIN"/>
    <property type="match status" value="1"/>
</dbReference>
<keyword evidence="9" id="KW-0636">Prenylation</keyword>
<dbReference type="Pfam" id="PF00651">
    <property type="entry name" value="BTB"/>
    <property type="match status" value="3"/>
</dbReference>
<dbReference type="SUPFAM" id="SSF54695">
    <property type="entry name" value="POZ domain"/>
    <property type="match status" value="2"/>
</dbReference>
<dbReference type="Pfam" id="PF00071">
    <property type="entry name" value="Ras"/>
    <property type="match status" value="1"/>
</dbReference>
<keyword evidence="6" id="KW-0342">GTP-binding</keyword>
<dbReference type="CDD" id="cd18499">
    <property type="entry name" value="BACK_RHOBTB"/>
    <property type="match status" value="1"/>
</dbReference>
<keyword evidence="3" id="KW-1003">Cell membrane</keyword>
<keyword evidence="5" id="KW-0547">Nucleotide-binding</keyword>
<comment type="subcellular location">
    <subcellularLocation>
        <location evidence="1">Cell membrane</location>
        <topology evidence="1">Lipid-anchor</topology>
        <orientation evidence="1">Cytoplasmic side</orientation>
    </subcellularLocation>
</comment>
<dbReference type="SUPFAM" id="SSF52540">
    <property type="entry name" value="P-loop containing nucleoside triphosphate hydrolases"/>
    <property type="match status" value="1"/>
</dbReference>
<keyword evidence="12" id="KW-1185">Reference proteome</keyword>
<dbReference type="InterPro" id="IPR001806">
    <property type="entry name" value="Small_GTPase"/>
</dbReference>
<dbReference type="CDD" id="cd00157">
    <property type="entry name" value="Rho"/>
    <property type="match status" value="1"/>
</dbReference>
<comment type="caution">
    <text evidence="11">The sequence shown here is derived from an EMBL/GenBank/DDBJ whole genome shotgun (WGS) entry which is preliminary data.</text>
</comment>
<dbReference type="InterPro" id="IPR027417">
    <property type="entry name" value="P-loop_NTPase"/>
</dbReference>
<evidence type="ECO:0000256" key="3">
    <source>
        <dbReference type="ARBA" id="ARBA00022475"/>
    </source>
</evidence>
<dbReference type="Gene3D" id="3.40.50.300">
    <property type="entry name" value="P-loop containing nucleotide triphosphate hydrolases"/>
    <property type="match status" value="1"/>
</dbReference>
<dbReference type="FunFam" id="3.30.710.10:FF:000202">
    <property type="entry name" value="Predicted protein"/>
    <property type="match status" value="1"/>
</dbReference>
<dbReference type="SMART" id="SM00174">
    <property type="entry name" value="RHO"/>
    <property type="match status" value="1"/>
</dbReference>
<feature type="domain" description="BTB" evidence="10">
    <location>
        <begin position="225"/>
        <end position="334"/>
    </location>
</feature>
<dbReference type="CDD" id="cd18299">
    <property type="entry name" value="BTB1_POZ_RhoBTB"/>
    <property type="match status" value="1"/>
</dbReference>
<dbReference type="AlphaFoldDB" id="A0A210PC46"/>
<dbReference type="NCBIfam" id="TIGR00231">
    <property type="entry name" value="small_GTP"/>
    <property type="match status" value="1"/>
</dbReference>
<gene>
    <name evidence="11" type="ORF">KP79_PYT04164</name>
</gene>
<dbReference type="InterPro" id="IPR000210">
    <property type="entry name" value="BTB/POZ_dom"/>
</dbReference>
<dbReference type="PROSITE" id="PS51420">
    <property type="entry name" value="RHO"/>
    <property type="match status" value="1"/>
</dbReference>
<dbReference type="PROSITE" id="PS51419">
    <property type="entry name" value="RAB"/>
    <property type="match status" value="1"/>
</dbReference>
<evidence type="ECO:0000313" key="12">
    <source>
        <dbReference type="Proteomes" id="UP000242188"/>
    </source>
</evidence>
<organism evidence="11 12">
    <name type="scientific">Mizuhopecten yessoensis</name>
    <name type="common">Japanese scallop</name>
    <name type="synonym">Patinopecten yessoensis</name>
    <dbReference type="NCBI Taxonomy" id="6573"/>
    <lineage>
        <taxon>Eukaryota</taxon>
        <taxon>Metazoa</taxon>
        <taxon>Spiralia</taxon>
        <taxon>Lophotrochozoa</taxon>
        <taxon>Mollusca</taxon>
        <taxon>Bivalvia</taxon>
        <taxon>Autobranchia</taxon>
        <taxon>Pteriomorphia</taxon>
        <taxon>Pectinida</taxon>
        <taxon>Pectinoidea</taxon>
        <taxon>Pectinidae</taxon>
        <taxon>Mizuhopecten</taxon>
    </lineage>
</organism>
<dbReference type="EMBL" id="NEDP02082657">
    <property type="protein sequence ID" value="OWF34060.1"/>
    <property type="molecule type" value="Genomic_DNA"/>
</dbReference>
<evidence type="ECO:0000256" key="8">
    <source>
        <dbReference type="ARBA" id="ARBA00023288"/>
    </source>
</evidence>
<dbReference type="SMART" id="SM00173">
    <property type="entry name" value="RAS"/>
    <property type="match status" value="1"/>
</dbReference>
<keyword evidence="4" id="KW-0488">Methylation</keyword>
<dbReference type="PROSITE" id="PS50097">
    <property type="entry name" value="BTB"/>
    <property type="match status" value="2"/>
</dbReference>
<evidence type="ECO:0000256" key="1">
    <source>
        <dbReference type="ARBA" id="ARBA00004342"/>
    </source>
</evidence>
<dbReference type="FunFam" id="3.40.50.300:FF:000983">
    <property type="entry name" value="Rho family GTPase"/>
    <property type="match status" value="1"/>
</dbReference>
<evidence type="ECO:0000256" key="6">
    <source>
        <dbReference type="ARBA" id="ARBA00023134"/>
    </source>
</evidence>
<dbReference type="OrthoDB" id="10251809at2759"/>
<dbReference type="Proteomes" id="UP000242188">
    <property type="component" value="Unassembled WGS sequence"/>
</dbReference>
<dbReference type="GO" id="GO:0005886">
    <property type="term" value="C:plasma membrane"/>
    <property type="evidence" value="ECO:0007669"/>
    <property type="project" value="UniProtKB-SubCell"/>
</dbReference>
<comment type="similarity">
    <text evidence="2">Belongs to the small GTPase superfamily. Rho family.</text>
</comment>
<evidence type="ECO:0000256" key="9">
    <source>
        <dbReference type="ARBA" id="ARBA00023289"/>
    </source>
</evidence>
<accession>A0A210PC46</accession>
<evidence type="ECO:0000313" key="11">
    <source>
        <dbReference type="EMBL" id="OWF34060.1"/>
    </source>
</evidence>
<dbReference type="PRINTS" id="PR00449">
    <property type="entry name" value="RASTRNSFRMNG"/>
</dbReference>
<dbReference type="GO" id="GO:0003924">
    <property type="term" value="F:GTPase activity"/>
    <property type="evidence" value="ECO:0007669"/>
    <property type="project" value="InterPro"/>
</dbReference>
<dbReference type="SMART" id="SM00175">
    <property type="entry name" value="RAB"/>
    <property type="match status" value="1"/>
</dbReference>
<proteinExistence type="inferred from homology"/>
<protein>
    <submittedName>
        <fullName evidence="11">Rho-related protein racA</fullName>
    </submittedName>
</protein>
<keyword evidence="7" id="KW-0472">Membrane</keyword>
<evidence type="ECO:0000256" key="4">
    <source>
        <dbReference type="ARBA" id="ARBA00022481"/>
    </source>
</evidence>
<evidence type="ECO:0000256" key="2">
    <source>
        <dbReference type="ARBA" id="ARBA00010142"/>
    </source>
</evidence>
<dbReference type="SMART" id="SM00225">
    <property type="entry name" value="BTB"/>
    <property type="match status" value="2"/>
</dbReference>
<dbReference type="GO" id="GO:0005525">
    <property type="term" value="F:GTP binding"/>
    <property type="evidence" value="ECO:0007669"/>
    <property type="project" value="UniProtKB-KW"/>
</dbReference>
<dbReference type="Gene3D" id="3.30.710.10">
    <property type="entry name" value="Potassium Channel Kv1.1, Chain A"/>
    <property type="match status" value="2"/>
</dbReference>
<feature type="domain" description="BTB" evidence="10">
    <location>
        <begin position="400"/>
        <end position="469"/>
    </location>
</feature>
<dbReference type="PROSITE" id="PS51421">
    <property type="entry name" value="RAS"/>
    <property type="match status" value="1"/>
</dbReference>
<evidence type="ECO:0000256" key="7">
    <source>
        <dbReference type="ARBA" id="ARBA00023136"/>
    </source>
</evidence>